<dbReference type="SUPFAM" id="SSF141488">
    <property type="entry name" value="YdhA-like"/>
    <property type="match status" value="1"/>
</dbReference>
<dbReference type="PROSITE" id="PS51257">
    <property type="entry name" value="PROKAR_LIPOPROTEIN"/>
    <property type="match status" value="1"/>
</dbReference>
<keyword evidence="9" id="KW-1185">Reference proteome</keyword>
<sequence>MRKQVSLWLSGAVLAGCATTPQPGPWQHWQCDSGVELHWRLVDEQAELRLDGAQRLYRLAQQPAASGALYSDGELALHTKGEQGLLYWVADDDLIGRDCKAQ</sequence>
<gene>
    <name evidence="7" type="ORF">CW360_15510</name>
    <name evidence="6" type="ORF">GCM10007363_19100</name>
</gene>
<evidence type="ECO:0000313" key="7">
    <source>
        <dbReference type="EMBL" id="PKF69917.1"/>
    </source>
</evidence>
<evidence type="ECO:0000256" key="2">
    <source>
        <dbReference type="ARBA" id="ARBA00023136"/>
    </source>
</evidence>
<dbReference type="Gene3D" id="2.40.128.200">
    <property type="match status" value="1"/>
</dbReference>
<keyword evidence="3" id="KW-0564">Palmitate</keyword>
<dbReference type="Proteomes" id="UP000242861">
    <property type="component" value="Unassembled WGS sequence"/>
</dbReference>
<evidence type="ECO:0000313" key="8">
    <source>
        <dbReference type="Proteomes" id="UP000242861"/>
    </source>
</evidence>
<dbReference type="EMBL" id="PIYS01000032">
    <property type="protein sequence ID" value="PKF69917.1"/>
    <property type="molecule type" value="Genomic_DNA"/>
</dbReference>
<dbReference type="Proteomes" id="UP000655550">
    <property type="component" value="Unassembled WGS sequence"/>
</dbReference>
<keyword evidence="2" id="KW-0472">Membrane</keyword>
<evidence type="ECO:0000313" key="9">
    <source>
        <dbReference type="Proteomes" id="UP000655550"/>
    </source>
</evidence>
<comment type="caution">
    <text evidence="7">The sequence shown here is derived from an EMBL/GenBank/DDBJ whole genome shotgun (WGS) entry which is preliminary data.</text>
</comment>
<evidence type="ECO:0000259" key="5">
    <source>
        <dbReference type="Pfam" id="PF09864"/>
    </source>
</evidence>
<dbReference type="AlphaFoldDB" id="A0A2I0CLF4"/>
<reference evidence="6" key="5">
    <citation type="submission" date="2024-05" db="EMBL/GenBank/DDBJ databases">
        <authorList>
            <person name="Sun Q."/>
            <person name="Sedlacek I."/>
        </authorList>
    </citation>
    <scope>NUCLEOTIDE SEQUENCE</scope>
    <source>
        <strain evidence="6">CCM 8778</strain>
    </source>
</reference>
<dbReference type="InterPro" id="IPR036328">
    <property type="entry name" value="MliC_sf"/>
</dbReference>
<protein>
    <recommendedName>
        <fullName evidence="5">C-type lysozyme inhibitor domain-containing protein</fullName>
    </recommendedName>
</protein>
<reference evidence="6" key="1">
    <citation type="journal article" date="2014" name="Int. J. Syst. Evol. Microbiol.">
        <title>Complete genome of a new Firmicutes species belonging to the dominant human colonic microbiota ('Ruminococcus bicirculans') reveals two chromosomes and a selective capacity to utilize plant glucans.</title>
        <authorList>
            <consortium name="NISC Comparative Sequencing Program"/>
            <person name="Wegmann U."/>
            <person name="Louis P."/>
            <person name="Goesmann A."/>
            <person name="Henrissat B."/>
            <person name="Duncan S.H."/>
            <person name="Flint H.J."/>
        </authorList>
    </citation>
    <scope>NUCLEOTIDE SEQUENCE</scope>
    <source>
        <strain evidence="6">CCM 8778</strain>
    </source>
</reference>
<reference evidence="9" key="4">
    <citation type="journal article" date="2019" name="Int. J. Syst. Evol. Microbiol.">
        <title>The Global Catalogue of Microorganisms (GCM) 10K type strain sequencing project: providing services to taxonomists for standard genome sequencing and annotation.</title>
        <authorList>
            <consortium name="The Broad Institute Genomics Platform"/>
            <consortium name="The Broad Institute Genome Sequencing Center for Infectious Disease"/>
            <person name="Wu L."/>
            <person name="Ma J."/>
        </authorList>
    </citation>
    <scope>NUCLEOTIDE SEQUENCE [LARGE SCALE GENOMIC DNA]</scope>
    <source>
        <strain evidence="9">CCM 8778</strain>
    </source>
</reference>
<organism evidence="7 8">
    <name type="scientific">Pseudomonas fluvialis</name>
    <dbReference type="NCBI Taxonomy" id="1793966"/>
    <lineage>
        <taxon>Bacteria</taxon>
        <taxon>Pseudomonadati</taxon>
        <taxon>Pseudomonadota</taxon>
        <taxon>Gammaproteobacteria</taxon>
        <taxon>Pseudomonadales</taxon>
        <taxon>Pseudomonadaceae</taxon>
        <taxon>Pseudomonas</taxon>
    </lineage>
</organism>
<accession>A0A2I0CLF4</accession>
<feature type="domain" description="C-type lysozyme inhibitor" evidence="5">
    <location>
        <begin position="29"/>
        <end position="93"/>
    </location>
</feature>
<evidence type="ECO:0000256" key="3">
    <source>
        <dbReference type="ARBA" id="ARBA00023139"/>
    </source>
</evidence>
<reference evidence="7" key="3">
    <citation type="submission" date="2017-12" db="EMBL/GenBank/DDBJ databases">
        <authorList>
            <person name="Hurst M.R.H."/>
        </authorList>
    </citation>
    <scope>NUCLEOTIDE SEQUENCE [LARGE SCALE GENOMIC DNA]</scope>
    <source>
        <strain evidence="7">ZYSR67-Z</strain>
    </source>
</reference>
<evidence type="ECO:0000256" key="4">
    <source>
        <dbReference type="ARBA" id="ARBA00023288"/>
    </source>
</evidence>
<proteinExistence type="predicted"/>
<keyword evidence="1" id="KW-0732">Signal</keyword>
<dbReference type="RefSeq" id="WP_093984701.1">
    <property type="nucleotide sequence ID" value="NZ_BMDE01000005.1"/>
</dbReference>
<dbReference type="EMBL" id="BMDE01000005">
    <property type="protein sequence ID" value="GGH93753.1"/>
    <property type="molecule type" value="Genomic_DNA"/>
</dbReference>
<reference evidence="8" key="2">
    <citation type="submission" date="2017-12" db="EMBL/GenBank/DDBJ databases">
        <authorList>
            <person name="Yu X.-Y."/>
        </authorList>
    </citation>
    <scope>NUCLEOTIDE SEQUENCE [LARGE SCALE GENOMIC DNA]</scope>
    <source>
        <strain evidence="8">ZYSR67-Z</strain>
    </source>
</reference>
<dbReference type="InterPro" id="IPR018660">
    <property type="entry name" value="MliC"/>
</dbReference>
<evidence type="ECO:0000313" key="6">
    <source>
        <dbReference type="EMBL" id="GGH93753.1"/>
    </source>
</evidence>
<keyword evidence="4" id="KW-0449">Lipoprotein</keyword>
<evidence type="ECO:0000256" key="1">
    <source>
        <dbReference type="ARBA" id="ARBA00022729"/>
    </source>
</evidence>
<name>A0A2I0CLF4_9PSED</name>
<dbReference type="Pfam" id="PF09864">
    <property type="entry name" value="MliC"/>
    <property type="match status" value="1"/>
</dbReference>